<keyword evidence="1" id="KW-0472">Membrane</keyword>
<dbReference type="EMBL" id="JACJSI010000252">
    <property type="protein sequence ID" value="MBD2535255.1"/>
    <property type="molecule type" value="Genomic_DNA"/>
</dbReference>
<reference evidence="2 3" key="1">
    <citation type="journal article" date="2020" name="ISME J.">
        <title>Comparative genomics reveals insights into cyanobacterial evolution and habitat adaptation.</title>
        <authorList>
            <person name="Chen M.Y."/>
            <person name="Teng W.K."/>
            <person name="Zhao L."/>
            <person name="Hu C.X."/>
            <person name="Zhou Y.K."/>
            <person name="Han B.P."/>
            <person name="Song L.R."/>
            <person name="Shu W.S."/>
        </authorList>
    </citation>
    <scope>NUCLEOTIDE SEQUENCE [LARGE SCALE GENOMIC DNA]</scope>
    <source>
        <strain evidence="2 3">FACHB-838</strain>
    </source>
</reference>
<feature type="transmembrane region" description="Helical" evidence="1">
    <location>
        <begin position="28"/>
        <end position="49"/>
    </location>
</feature>
<comment type="caution">
    <text evidence="2">The sequence shown here is derived from an EMBL/GenBank/DDBJ whole genome shotgun (WGS) entry which is preliminary data.</text>
</comment>
<organism evidence="2 3">
    <name type="scientific">Nostoc flagelliforme FACHB-838</name>
    <dbReference type="NCBI Taxonomy" id="2692904"/>
    <lineage>
        <taxon>Bacteria</taxon>
        <taxon>Bacillati</taxon>
        <taxon>Cyanobacteriota</taxon>
        <taxon>Cyanophyceae</taxon>
        <taxon>Nostocales</taxon>
        <taxon>Nostocaceae</taxon>
        <taxon>Nostoc</taxon>
    </lineage>
</organism>
<name>A0ABR8E153_9NOSO</name>
<dbReference type="Proteomes" id="UP000623440">
    <property type="component" value="Unassembled WGS sequence"/>
</dbReference>
<keyword evidence="1" id="KW-1133">Transmembrane helix</keyword>
<accession>A0ABR8E153</accession>
<evidence type="ECO:0000313" key="2">
    <source>
        <dbReference type="EMBL" id="MBD2535255.1"/>
    </source>
</evidence>
<keyword evidence="3" id="KW-1185">Reference proteome</keyword>
<gene>
    <name evidence="2" type="ORF">H6G97_39955</name>
</gene>
<evidence type="ECO:0008006" key="4">
    <source>
        <dbReference type="Google" id="ProtNLM"/>
    </source>
</evidence>
<evidence type="ECO:0000256" key="1">
    <source>
        <dbReference type="SAM" id="Phobius"/>
    </source>
</evidence>
<sequence length="51" mass="5757">MNPKVSVTANHISVQLSEGKRVKPWNLALNYVLVALMNMAFLDHIGILFDF</sequence>
<proteinExistence type="predicted"/>
<protein>
    <recommendedName>
        <fullName evidence="4">Transposase</fullName>
    </recommendedName>
</protein>
<keyword evidence="1" id="KW-0812">Transmembrane</keyword>
<dbReference type="RefSeq" id="WP_206759149.1">
    <property type="nucleotide sequence ID" value="NZ_JACJSI010000252.1"/>
</dbReference>
<evidence type="ECO:0000313" key="3">
    <source>
        <dbReference type="Proteomes" id="UP000623440"/>
    </source>
</evidence>